<accession>A0A0U5C3T6</accession>
<dbReference type="AlphaFoldDB" id="A0A0U5C3T6"/>
<keyword evidence="2" id="KW-1185">Reference proteome</keyword>
<proteinExistence type="predicted"/>
<evidence type="ECO:0000313" key="2">
    <source>
        <dbReference type="Proteomes" id="UP000217696"/>
    </source>
</evidence>
<dbReference type="OrthoDB" id="2382331at2"/>
<dbReference type="RefSeq" id="WP_096463306.1">
    <property type="nucleotide sequence ID" value="NZ_AP017312.1"/>
</dbReference>
<dbReference type="KEGG" id="asoc:CB4_00353"/>
<organism evidence="1 2">
    <name type="scientific">Aneurinibacillus soli</name>
    <dbReference type="NCBI Taxonomy" id="1500254"/>
    <lineage>
        <taxon>Bacteria</taxon>
        <taxon>Bacillati</taxon>
        <taxon>Bacillota</taxon>
        <taxon>Bacilli</taxon>
        <taxon>Bacillales</taxon>
        <taxon>Paenibacillaceae</taxon>
        <taxon>Aneurinibacillus group</taxon>
        <taxon>Aneurinibacillus</taxon>
    </lineage>
</organism>
<dbReference type="Proteomes" id="UP000217696">
    <property type="component" value="Chromosome"/>
</dbReference>
<evidence type="ECO:0000313" key="1">
    <source>
        <dbReference type="EMBL" id="BAU26243.1"/>
    </source>
</evidence>
<sequence>MAKAAKKPGTKKKITPIQHEDRNRFNMKVVTSDKCRVCTQQCQRGLAYLDRMTQPGTNIGKGVPCILTKGKAYK</sequence>
<name>A0A0U5C3T6_9BACL</name>
<protein>
    <submittedName>
        <fullName evidence="1">Uncharacterized protein</fullName>
    </submittedName>
</protein>
<gene>
    <name evidence="1" type="ORF">CB4_00353</name>
</gene>
<reference evidence="1 2" key="1">
    <citation type="submission" date="2015-12" db="EMBL/GenBank/DDBJ databases">
        <title>Genome sequence of Aneurinibacillus soli.</title>
        <authorList>
            <person name="Lee J.S."/>
            <person name="Lee K.C."/>
            <person name="Kim K.K."/>
            <person name="Lee B.W."/>
        </authorList>
    </citation>
    <scope>NUCLEOTIDE SEQUENCE [LARGE SCALE GENOMIC DNA]</scope>
    <source>
        <strain evidence="1 2">CB4</strain>
    </source>
</reference>
<dbReference type="EMBL" id="AP017312">
    <property type="protein sequence ID" value="BAU26243.1"/>
    <property type="molecule type" value="Genomic_DNA"/>
</dbReference>